<sequence length="536" mass="59762">MEPAPILTTPTPSPLASEVGFDIGLVMAGAVSAGAYTAGVINFLFEALDEWNESPWATLKEGGTGCPWSVRLKTMAGASAGGMCAALTALAALKGDAKTFYDAWVKKIDIEQLLDASDLMPTQRLLNLSSILNCDTLDRIARDAIKLPETPRWPRWLGVGQEFNFYLTLTNLNGLTYSVPQIGASSQRFTDHADRIHFRLRPRAITGAPPSPELCELPANDATYPGWAILREAALATGAFPIALASRTLTFDNAYFDKRLWYTGAQRPLFVERAALPTLKAGEMAKYRFVDGGVTDNKPLELTRRALFEAGQTSLPRGDTHARQAVLMVDPFPSEDKDGAYQEIEAKLGSLVAHLYQALRNQSRFKVDELLNALDLNVSSRFAIAPNRRDAQDRPITPALACGTLGAFGGFLFEGFRQHDYDLGRRNCQYFLQQWFVLSEKNPLFRHWNDTQCQEFRIKKSLAQLHHEQETLDKRIHEGAAAEEIRALQAVVADPYRRNENQEYLLPILPLRPHSKLTRPISNPDWQAARLLPKRE</sequence>
<reference evidence="5" key="1">
    <citation type="journal article" date="2019" name="Int. J. Syst. Evol. Microbiol.">
        <title>The Global Catalogue of Microorganisms (GCM) 10K type strain sequencing project: providing services to taxonomists for standard genome sequencing and annotation.</title>
        <authorList>
            <consortium name="The Broad Institute Genomics Platform"/>
            <consortium name="The Broad Institute Genome Sequencing Center for Infectious Disease"/>
            <person name="Wu L."/>
            <person name="Ma J."/>
        </authorList>
    </citation>
    <scope>NUCLEOTIDE SEQUENCE [LARGE SCALE GENOMIC DNA]</scope>
    <source>
        <strain evidence="5">CGMCC 1.15795</strain>
    </source>
</reference>
<keyword evidence="2" id="KW-0442">Lipid degradation</keyword>
<keyword evidence="5" id="KW-1185">Reference proteome</keyword>
<accession>A0ABW4QXZ3</accession>
<feature type="domain" description="PNPLA" evidence="3">
    <location>
        <begin position="25"/>
        <end position="304"/>
    </location>
</feature>
<dbReference type="Proteomes" id="UP001597197">
    <property type="component" value="Unassembled WGS sequence"/>
</dbReference>
<evidence type="ECO:0000256" key="2">
    <source>
        <dbReference type="PROSITE-ProRule" id="PRU01161"/>
    </source>
</evidence>
<dbReference type="EMBL" id="JBHUFD010000012">
    <property type="protein sequence ID" value="MFD1874493.1"/>
    <property type="molecule type" value="Genomic_DNA"/>
</dbReference>
<dbReference type="SUPFAM" id="SSF52151">
    <property type="entry name" value="FabD/lysophospholipase-like"/>
    <property type="match status" value="1"/>
</dbReference>
<dbReference type="InterPro" id="IPR002641">
    <property type="entry name" value="PNPLA_dom"/>
</dbReference>
<evidence type="ECO:0000313" key="4">
    <source>
        <dbReference type="EMBL" id="MFD1874493.1"/>
    </source>
</evidence>
<dbReference type="Pfam" id="PF01734">
    <property type="entry name" value="Patatin"/>
    <property type="match status" value="1"/>
</dbReference>
<dbReference type="RefSeq" id="WP_382316345.1">
    <property type="nucleotide sequence ID" value="NZ_JBHUFD010000012.1"/>
</dbReference>
<evidence type="ECO:0000256" key="1">
    <source>
        <dbReference type="ARBA" id="ARBA00023098"/>
    </source>
</evidence>
<dbReference type="Gene3D" id="3.40.1090.10">
    <property type="entry name" value="Cytosolic phospholipase A2 catalytic domain"/>
    <property type="match status" value="1"/>
</dbReference>
<protein>
    <submittedName>
        <fullName evidence="4">Patatin-like phospholipase family protein</fullName>
    </submittedName>
</protein>
<proteinExistence type="predicted"/>
<comment type="caution">
    <text evidence="4">The sequence shown here is derived from an EMBL/GenBank/DDBJ whole genome shotgun (WGS) entry which is preliminary data.</text>
</comment>
<dbReference type="PROSITE" id="PS51635">
    <property type="entry name" value="PNPLA"/>
    <property type="match status" value="1"/>
</dbReference>
<feature type="short sequence motif" description="GXSXG" evidence="2">
    <location>
        <begin position="77"/>
        <end position="81"/>
    </location>
</feature>
<organism evidence="4 5">
    <name type="scientific">Hymenobacter bucti</name>
    <dbReference type="NCBI Taxonomy" id="1844114"/>
    <lineage>
        <taxon>Bacteria</taxon>
        <taxon>Pseudomonadati</taxon>
        <taxon>Bacteroidota</taxon>
        <taxon>Cytophagia</taxon>
        <taxon>Cytophagales</taxon>
        <taxon>Hymenobacteraceae</taxon>
        <taxon>Hymenobacter</taxon>
    </lineage>
</organism>
<evidence type="ECO:0000259" key="3">
    <source>
        <dbReference type="PROSITE" id="PS51635"/>
    </source>
</evidence>
<feature type="active site" description="Proton acceptor" evidence="2">
    <location>
        <position position="291"/>
    </location>
</feature>
<comment type="caution">
    <text evidence="2">Lacks conserved residue(s) required for the propagation of feature annotation.</text>
</comment>
<dbReference type="InterPro" id="IPR016035">
    <property type="entry name" value="Acyl_Trfase/lysoPLipase"/>
</dbReference>
<feature type="short sequence motif" description="DGA/G" evidence="2">
    <location>
        <begin position="291"/>
        <end position="293"/>
    </location>
</feature>
<evidence type="ECO:0000313" key="5">
    <source>
        <dbReference type="Proteomes" id="UP001597197"/>
    </source>
</evidence>
<keyword evidence="2" id="KW-0378">Hydrolase</keyword>
<feature type="active site" description="Nucleophile" evidence="2">
    <location>
        <position position="79"/>
    </location>
</feature>
<name>A0ABW4QXZ3_9BACT</name>
<keyword evidence="1 2" id="KW-0443">Lipid metabolism</keyword>
<gene>
    <name evidence="4" type="ORF">ACFSDX_18775</name>
</gene>